<reference evidence="4 5" key="1">
    <citation type="journal article" date="2024" name="Commun. Biol.">
        <title>Comparative genomic analysis of thermophilic fungi reveals convergent evolutionary adaptations and gene losses.</title>
        <authorList>
            <person name="Steindorff A.S."/>
            <person name="Aguilar-Pontes M.V."/>
            <person name="Robinson A.J."/>
            <person name="Andreopoulos B."/>
            <person name="LaButti K."/>
            <person name="Kuo A."/>
            <person name="Mondo S."/>
            <person name="Riley R."/>
            <person name="Otillar R."/>
            <person name="Haridas S."/>
            <person name="Lipzen A."/>
            <person name="Grimwood J."/>
            <person name="Schmutz J."/>
            <person name="Clum A."/>
            <person name="Reid I.D."/>
            <person name="Moisan M.C."/>
            <person name="Butler G."/>
            <person name="Nguyen T.T.M."/>
            <person name="Dewar K."/>
            <person name="Conant G."/>
            <person name="Drula E."/>
            <person name="Henrissat B."/>
            <person name="Hansel C."/>
            <person name="Singer S."/>
            <person name="Hutchinson M.I."/>
            <person name="de Vries R.P."/>
            <person name="Natvig D.O."/>
            <person name="Powell A.J."/>
            <person name="Tsang A."/>
            <person name="Grigoriev I.V."/>
        </authorList>
    </citation>
    <scope>NUCLEOTIDE SEQUENCE [LARGE SCALE GENOMIC DNA]</scope>
    <source>
        <strain evidence="4 5">CBS 620.91</strain>
    </source>
</reference>
<evidence type="ECO:0000259" key="2">
    <source>
        <dbReference type="Pfam" id="PF12754"/>
    </source>
</evidence>
<feature type="domain" description="Get5 N-terminal" evidence="2">
    <location>
        <begin position="7"/>
        <end position="174"/>
    </location>
</feature>
<dbReference type="Pfam" id="PF17183">
    <property type="entry name" value="Get5_C"/>
    <property type="match status" value="1"/>
</dbReference>
<evidence type="ECO:0008006" key="6">
    <source>
        <dbReference type="Google" id="ProtNLM"/>
    </source>
</evidence>
<feature type="region of interest" description="Disordered" evidence="1">
    <location>
        <begin position="18"/>
        <end position="84"/>
    </location>
</feature>
<comment type="caution">
    <text evidence="4">The sequence shown here is derived from an EMBL/GenBank/DDBJ whole genome shotgun (WGS) entry which is preliminary data.</text>
</comment>
<keyword evidence="5" id="KW-1185">Reference proteome</keyword>
<dbReference type="Proteomes" id="UP001583172">
    <property type="component" value="Unassembled WGS sequence"/>
</dbReference>
<feature type="domain" description="Get5 C-terminal" evidence="3">
    <location>
        <begin position="227"/>
        <end position="274"/>
    </location>
</feature>
<protein>
    <recommendedName>
        <fullName evidence="6">Ubiquitin-like domain-containing protein</fullName>
    </recommendedName>
</protein>
<dbReference type="SUPFAM" id="SSF54236">
    <property type="entry name" value="Ubiquitin-like"/>
    <property type="match status" value="1"/>
</dbReference>
<name>A0ABR3VI04_HUMIN</name>
<evidence type="ECO:0000259" key="3">
    <source>
        <dbReference type="Pfam" id="PF17183"/>
    </source>
</evidence>
<gene>
    <name evidence="4" type="ORF">VTJ49DRAFT_7091</name>
</gene>
<proteinExistence type="predicted"/>
<accession>A0ABR3VI04</accession>
<evidence type="ECO:0000313" key="4">
    <source>
        <dbReference type="EMBL" id="KAL1841414.1"/>
    </source>
</evidence>
<dbReference type="EMBL" id="JAZGSY010000076">
    <property type="protein sequence ID" value="KAL1841414.1"/>
    <property type="molecule type" value="Genomic_DNA"/>
</dbReference>
<organism evidence="4 5">
    <name type="scientific">Humicola insolens</name>
    <name type="common">Soft-rot fungus</name>
    <dbReference type="NCBI Taxonomy" id="85995"/>
    <lineage>
        <taxon>Eukaryota</taxon>
        <taxon>Fungi</taxon>
        <taxon>Dikarya</taxon>
        <taxon>Ascomycota</taxon>
        <taxon>Pezizomycotina</taxon>
        <taxon>Sordariomycetes</taxon>
        <taxon>Sordariomycetidae</taxon>
        <taxon>Sordariales</taxon>
        <taxon>Chaetomiaceae</taxon>
        <taxon>Mycothermus</taxon>
    </lineage>
</organism>
<feature type="compositionally biased region" description="Polar residues" evidence="1">
    <location>
        <begin position="65"/>
        <end position="79"/>
    </location>
</feature>
<feature type="compositionally biased region" description="Basic and acidic residues" evidence="1">
    <location>
        <begin position="23"/>
        <end position="32"/>
    </location>
</feature>
<dbReference type="Gene3D" id="1.10.286.70">
    <property type="entry name" value="Get5 dimerization domain"/>
    <property type="match status" value="1"/>
</dbReference>
<dbReference type="InterPro" id="IPR049256">
    <property type="entry name" value="Get5_C"/>
</dbReference>
<dbReference type="InterPro" id="IPR024737">
    <property type="entry name" value="Get5_N"/>
</dbReference>
<evidence type="ECO:0000256" key="1">
    <source>
        <dbReference type="SAM" id="MobiDB-lite"/>
    </source>
</evidence>
<dbReference type="InterPro" id="IPR029071">
    <property type="entry name" value="Ubiquitin-like_domsf"/>
</dbReference>
<dbReference type="Pfam" id="PF12754">
    <property type="entry name" value="Get5_N"/>
    <property type="match status" value="1"/>
</dbReference>
<sequence length="278" mass="28087">MATEVAFAKTFLALLDSKPQKLSPDHVEDRRNYPGTLPYILPRHPNSKPFSKLRRVTPGEAAGPSTASESPADSTTPGPTQKDEKAATVILRSPRNPPLTHTLPAVPLSLSLGELKARAAAELGAPVDKIKVLANKKPVGDTKLLADLVESSGASSSGDGGEVTMELGLMILGGAGVLKPPAAVAGTPPVVTPGGVSPAPEPAAAAAAAAAPEVEAASADVGAPAPPPPPPQPSAASVLGTGAFWDDLGAFLRQRVGDEAVAGEALGVFRGAWDRRAA</sequence>
<evidence type="ECO:0000313" key="5">
    <source>
        <dbReference type="Proteomes" id="UP001583172"/>
    </source>
</evidence>